<reference evidence="2" key="1">
    <citation type="journal article" date="2020" name="Stud. Mycol.">
        <title>101 Dothideomycetes genomes: a test case for predicting lifestyles and emergence of pathogens.</title>
        <authorList>
            <person name="Haridas S."/>
            <person name="Albert R."/>
            <person name="Binder M."/>
            <person name="Bloem J."/>
            <person name="Labutti K."/>
            <person name="Salamov A."/>
            <person name="Andreopoulos B."/>
            <person name="Baker S."/>
            <person name="Barry K."/>
            <person name="Bills G."/>
            <person name="Bluhm B."/>
            <person name="Cannon C."/>
            <person name="Castanera R."/>
            <person name="Culley D."/>
            <person name="Daum C."/>
            <person name="Ezra D."/>
            <person name="Gonzalez J."/>
            <person name="Henrissat B."/>
            <person name="Kuo A."/>
            <person name="Liang C."/>
            <person name="Lipzen A."/>
            <person name="Lutzoni F."/>
            <person name="Magnuson J."/>
            <person name="Mondo S."/>
            <person name="Nolan M."/>
            <person name="Ohm R."/>
            <person name="Pangilinan J."/>
            <person name="Park H.-J."/>
            <person name="Ramirez L."/>
            <person name="Alfaro M."/>
            <person name="Sun H."/>
            <person name="Tritt A."/>
            <person name="Yoshinaga Y."/>
            <person name="Zwiers L.-H."/>
            <person name="Turgeon B."/>
            <person name="Goodwin S."/>
            <person name="Spatafora J."/>
            <person name="Crous P."/>
            <person name="Grigoriev I."/>
        </authorList>
    </citation>
    <scope>NUCLEOTIDE SEQUENCE</scope>
    <source>
        <strain evidence="2">CBS 480.64</strain>
    </source>
</reference>
<organism evidence="2 3">
    <name type="scientific">Piedraia hortae CBS 480.64</name>
    <dbReference type="NCBI Taxonomy" id="1314780"/>
    <lineage>
        <taxon>Eukaryota</taxon>
        <taxon>Fungi</taxon>
        <taxon>Dikarya</taxon>
        <taxon>Ascomycota</taxon>
        <taxon>Pezizomycotina</taxon>
        <taxon>Dothideomycetes</taxon>
        <taxon>Dothideomycetidae</taxon>
        <taxon>Capnodiales</taxon>
        <taxon>Piedraiaceae</taxon>
        <taxon>Piedraia</taxon>
    </lineage>
</organism>
<accession>A0A6A7BY43</accession>
<sequence>MQTDTQDAMTVDLDEEDQGILSILTDWSTAGSSKLSPTTSISPLTKSTDAQHFPASRRKHVYLADPISEDGVESIASDWSSVLDDEDFIVDKPPTWRRRLSSRLIRLSRKLSIRSRKDSAYDFDEKSALGSSRFRNWRSVSGSRVNTLPLHRDNAEKKATVVRSSTWNGETLKEETKEKSRQSRWMSAVWSKKPTMLVSINPDKKSNCSPTDSEFRANMAAEIARHMEELERSGKLSKTFDLNEKRFLSADGNTTTEHAQKEVSKDYLTLVATFGSSHQAKAMEPKMQPKTHGSWQHLFDHVKQLTSKNSHL</sequence>
<name>A0A6A7BY43_9PEZI</name>
<gene>
    <name evidence="2" type="ORF">K470DRAFT_93730</name>
</gene>
<evidence type="ECO:0000313" key="2">
    <source>
        <dbReference type="EMBL" id="KAF2859629.1"/>
    </source>
</evidence>
<evidence type="ECO:0000313" key="3">
    <source>
        <dbReference type="Proteomes" id="UP000799421"/>
    </source>
</evidence>
<feature type="region of interest" description="Disordered" evidence="1">
    <location>
        <begin position="31"/>
        <end position="50"/>
    </location>
</feature>
<protein>
    <submittedName>
        <fullName evidence="2">Uncharacterized protein</fullName>
    </submittedName>
</protein>
<dbReference type="EMBL" id="MU005990">
    <property type="protein sequence ID" value="KAF2859629.1"/>
    <property type="molecule type" value="Genomic_DNA"/>
</dbReference>
<dbReference type="Proteomes" id="UP000799421">
    <property type="component" value="Unassembled WGS sequence"/>
</dbReference>
<keyword evidence="3" id="KW-1185">Reference proteome</keyword>
<dbReference type="AlphaFoldDB" id="A0A6A7BY43"/>
<proteinExistence type="predicted"/>
<evidence type="ECO:0000256" key="1">
    <source>
        <dbReference type="SAM" id="MobiDB-lite"/>
    </source>
</evidence>